<proteinExistence type="predicted"/>
<feature type="transmembrane region" description="Helical" evidence="6">
    <location>
        <begin position="427"/>
        <end position="446"/>
    </location>
</feature>
<feature type="transmembrane region" description="Helical" evidence="6">
    <location>
        <begin position="59"/>
        <end position="76"/>
    </location>
</feature>
<keyword evidence="2" id="KW-0813">Transport</keyword>
<keyword evidence="3 6" id="KW-0812">Transmembrane</keyword>
<evidence type="ECO:0000256" key="1">
    <source>
        <dbReference type="ARBA" id="ARBA00004141"/>
    </source>
</evidence>
<comment type="caution">
    <text evidence="8">The sequence shown here is derived from an EMBL/GenBank/DDBJ whole genome shotgun (WGS) entry which is preliminary data.</text>
</comment>
<feature type="transmembrane region" description="Helical" evidence="6">
    <location>
        <begin position="34"/>
        <end position="52"/>
    </location>
</feature>
<dbReference type="InterPro" id="IPR001898">
    <property type="entry name" value="SLC13A/DASS"/>
</dbReference>
<dbReference type="NCBIfam" id="TIGR00785">
    <property type="entry name" value="dass"/>
    <property type="match status" value="1"/>
</dbReference>
<evidence type="ECO:0000256" key="4">
    <source>
        <dbReference type="ARBA" id="ARBA00022989"/>
    </source>
</evidence>
<feature type="transmembrane region" description="Helical" evidence="6">
    <location>
        <begin position="387"/>
        <end position="415"/>
    </location>
</feature>
<dbReference type="Proteomes" id="UP000625780">
    <property type="component" value="Unassembled WGS sequence"/>
</dbReference>
<evidence type="ECO:0000256" key="6">
    <source>
        <dbReference type="SAM" id="Phobius"/>
    </source>
</evidence>
<reference evidence="9" key="1">
    <citation type="journal article" date="2019" name="Int. J. Syst. Evol. Microbiol.">
        <title>The Global Catalogue of Microorganisms (GCM) 10K type strain sequencing project: providing services to taxonomists for standard genome sequencing and annotation.</title>
        <authorList>
            <consortium name="The Broad Institute Genomics Platform"/>
            <consortium name="The Broad Institute Genome Sequencing Center for Infectious Disease"/>
            <person name="Wu L."/>
            <person name="Ma J."/>
        </authorList>
    </citation>
    <scope>NUCLEOTIDE SEQUENCE [LARGE SCALE GENOMIC DNA]</scope>
    <source>
        <strain evidence="9">CGMCC 1.12606</strain>
    </source>
</reference>
<keyword evidence="4 6" id="KW-1133">Transmembrane helix</keyword>
<dbReference type="Pfam" id="PF03600">
    <property type="entry name" value="CitMHS"/>
    <property type="match status" value="1"/>
</dbReference>
<dbReference type="EMBL" id="BMFH01000002">
    <property type="protein sequence ID" value="GGD55946.1"/>
    <property type="molecule type" value="Genomic_DNA"/>
</dbReference>
<organism evidence="8 9">
    <name type="scientific">Muriicola marianensis</name>
    <dbReference type="NCBI Taxonomy" id="1324801"/>
    <lineage>
        <taxon>Bacteria</taxon>
        <taxon>Pseudomonadati</taxon>
        <taxon>Bacteroidota</taxon>
        <taxon>Flavobacteriia</taxon>
        <taxon>Flavobacteriales</taxon>
        <taxon>Flavobacteriaceae</taxon>
        <taxon>Muriicola</taxon>
    </lineage>
</organism>
<feature type="transmembrane region" description="Helical" evidence="6">
    <location>
        <begin position="301"/>
        <end position="316"/>
    </location>
</feature>
<dbReference type="PANTHER" id="PTHR10283">
    <property type="entry name" value="SOLUTE CARRIER FAMILY 13 MEMBER"/>
    <property type="match status" value="1"/>
</dbReference>
<comment type="subcellular location">
    <subcellularLocation>
        <location evidence="1">Membrane</location>
        <topology evidence="1">Multi-pass membrane protein</topology>
    </subcellularLocation>
</comment>
<name>A0ABQ1R2K9_9FLAO</name>
<feature type="transmembrane region" description="Helical" evidence="6">
    <location>
        <begin position="112"/>
        <end position="134"/>
    </location>
</feature>
<protein>
    <submittedName>
        <fullName evidence="8">Sodium:sulfate symporter</fullName>
    </submittedName>
</protein>
<feature type="transmembrane region" description="Helical" evidence="6">
    <location>
        <begin position="466"/>
        <end position="489"/>
    </location>
</feature>
<feature type="transmembrane region" description="Helical" evidence="6">
    <location>
        <begin position="349"/>
        <end position="367"/>
    </location>
</feature>
<dbReference type="InterPro" id="IPR004680">
    <property type="entry name" value="Cit_transptr-like_dom"/>
</dbReference>
<evidence type="ECO:0000256" key="2">
    <source>
        <dbReference type="ARBA" id="ARBA00022448"/>
    </source>
</evidence>
<feature type="transmembrane region" description="Helical" evidence="6">
    <location>
        <begin position="322"/>
        <end position="342"/>
    </location>
</feature>
<evidence type="ECO:0000259" key="7">
    <source>
        <dbReference type="Pfam" id="PF03600"/>
    </source>
</evidence>
<feature type="domain" description="Citrate transporter-like" evidence="7">
    <location>
        <begin position="73"/>
        <end position="417"/>
    </location>
</feature>
<accession>A0ABQ1R2K9</accession>
<keyword evidence="5 6" id="KW-0472">Membrane</keyword>
<keyword evidence="9" id="KW-1185">Reference proteome</keyword>
<evidence type="ECO:0000256" key="5">
    <source>
        <dbReference type="ARBA" id="ARBA00023136"/>
    </source>
</evidence>
<feature type="transmembrane region" description="Helical" evidence="6">
    <location>
        <begin position="162"/>
        <end position="193"/>
    </location>
</feature>
<feature type="transmembrane region" description="Helical" evidence="6">
    <location>
        <begin position="205"/>
        <end position="224"/>
    </location>
</feature>
<dbReference type="PANTHER" id="PTHR10283:SF92">
    <property type="entry name" value="LOW-AFFINITY PHOSPHATE TRANSPORTER PHO91"/>
    <property type="match status" value="1"/>
</dbReference>
<evidence type="ECO:0000313" key="8">
    <source>
        <dbReference type="EMBL" id="GGD55946.1"/>
    </source>
</evidence>
<feature type="transmembrane region" description="Helical" evidence="6">
    <location>
        <begin position="244"/>
        <end position="266"/>
    </location>
</feature>
<gene>
    <name evidence="8" type="primary">citT</name>
    <name evidence="8" type="ORF">GCM10011361_23130</name>
</gene>
<evidence type="ECO:0000313" key="9">
    <source>
        <dbReference type="Proteomes" id="UP000625780"/>
    </source>
</evidence>
<sequence>MYCNPNVFIMSDSRGVSLKLMSHIQKVVDVQSKVIYFLLCIILSFLLTYAMYEPGLDQAQVYVLFLLFLAIGLWVTEAIPPFAVGLMVFGFLIFAMNSHYSQVDPDNVREHYIGYINSWSSSVIWLMLGGFFIAEAMSKTRLDKVVFDLSISRMGTSPRRVLLGLMLTTALFSMIMSNTATTAMMIASVLPFLNTLEKEDPLSKALLIGIAGAATIGGMGTLIGSPPNAIAVEALNNHGIDIGFLEWMMIGFPISLLLTVMFWYLLSRKYLDEKRKFVIETEKTTAPADDEFNKFERIKKRIVLGVLALTLLLWLTEKLHGIPASVVSLLPIILLTMSGIVNADDVRKLPWDTLMLVAGGLALGLAIKETGLASHYVEKIAGYELNFVVLVLLFGFLTVILSNVMSNTATATVLIPLGIILTYQNPIVLPLVIGLCASTALFLPISTPPNAIAYSTGKLEQKDFRFGGLVLGVLGPLFIAGIVLLIFVFL</sequence>
<evidence type="ECO:0000256" key="3">
    <source>
        <dbReference type="ARBA" id="ARBA00022692"/>
    </source>
</evidence>